<comment type="caution">
    <text evidence="2">The sequence shown here is derived from an EMBL/GenBank/DDBJ whole genome shotgun (WGS) entry which is preliminary data.</text>
</comment>
<dbReference type="AlphaFoldDB" id="A0AAE3IUF3"/>
<feature type="transmembrane region" description="Helical" evidence="1">
    <location>
        <begin position="78"/>
        <end position="95"/>
    </location>
</feature>
<gene>
    <name evidence="2" type="ORF">OEV98_14740</name>
</gene>
<evidence type="ECO:0000313" key="3">
    <source>
        <dbReference type="Proteomes" id="UP001209318"/>
    </source>
</evidence>
<feature type="transmembrane region" description="Helical" evidence="1">
    <location>
        <begin position="14"/>
        <end position="31"/>
    </location>
</feature>
<reference evidence="2" key="1">
    <citation type="submission" date="2022-10" db="EMBL/GenBank/DDBJ databases">
        <title>Description of Fervidibacillus gen. nov. in the family Fervidibacillaceae fam. nov. with two species, Fervidibacillus albus sp. nov., and Fervidibacillus halotolerans sp. nov., isolated from tidal flat sediments.</title>
        <authorList>
            <person name="Kwon K.K."/>
            <person name="Yang S.-H."/>
        </authorList>
    </citation>
    <scope>NUCLEOTIDE SEQUENCE</scope>
    <source>
        <strain evidence="2">JCM 19140</strain>
    </source>
</reference>
<accession>A0AAE3IUF3</accession>
<organism evidence="2 3">
    <name type="scientific">Perspicuibacillus lycopersici</name>
    <dbReference type="NCBI Taxonomy" id="1325689"/>
    <lineage>
        <taxon>Bacteria</taxon>
        <taxon>Bacillati</taxon>
        <taxon>Bacillota</taxon>
        <taxon>Bacilli</taxon>
        <taxon>Bacillales</taxon>
        <taxon>Bacillaceae</taxon>
        <taxon>Perspicuibacillus</taxon>
    </lineage>
</organism>
<sequence length="169" mass="20226">MILYLPEKFDENEWTVIIGVVLNILLFKFLPRRLPKEIISLIVLLSISFPTLLDHSIAAKSINLYNLNDMREYEIFDVILYGVYPAFGYLFVYFLNYWDLKGIWVAFYILIWCIFGYSMDFLLEKLHVFNFTGWKLTYSLPLYLVVLSLTYLFYKLLIYYADKISIERT</sequence>
<feature type="transmembrane region" description="Helical" evidence="1">
    <location>
        <begin position="38"/>
        <end position="58"/>
    </location>
</feature>
<evidence type="ECO:0000256" key="1">
    <source>
        <dbReference type="SAM" id="Phobius"/>
    </source>
</evidence>
<evidence type="ECO:0000313" key="2">
    <source>
        <dbReference type="EMBL" id="MCU9614798.1"/>
    </source>
</evidence>
<keyword evidence="1" id="KW-0812">Transmembrane</keyword>
<dbReference type="RefSeq" id="WP_263074119.1">
    <property type="nucleotide sequence ID" value="NZ_JAOUSF010000005.1"/>
</dbReference>
<dbReference type="Proteomes" id="UP001209318">
    <property type="component" value="Unassembled WGS sequence"/>
</dbReference>
<proteinExistence type="predicted"/>
<dbReference type="EMBL" id="JAOUSF010000005">
    <property type="protein sequence ID" value="MCU9614798.1"/>
    <property type="molecule type" value="Genomic_DNA"/>
</dbReference>
<keyword evidence="1" id="KW-0472">Membrane</keyword>
<feature type="transmembrane region" description="Helical" evidence="1">
    <location>
        <begin position="142"/>
        <end position="161"/>
    </location>
</feature>
<keyword evidence="1" id="KW-1133">Transmembrane helix</keyword>
<feature type="transmembrane region" description="Helical" evidence="1">
    <location>
        <begin position="102"/>
        <end position="122"/>
    </location>
</feature>
<name>A0AAE3IUF3_9BACI</name>
<keyword evidence="3" id="KW-1185">Reference proteome</keyword>
<protein>
    <submittedName>
        <fullName evidence="2">Uncharacterized protein</fullName>
    </submittedName>
</protein>